<dbReference type="AlphaFoldDB" id="A0A2G2WCD3"/>
<dbReference type="Proteomes" id="UP000224567">
    <property type="component" value="Unassembled WGS sequence"/>
</dbReference>
<dbReference type="OrthoDB" id="1939092at2759"/>
<keyword evidence="4" id="KW-1185">Reference proteome</keyword>
<dbReference type="EMBL" id="MLFT02000007">
    <property type="protein sequence ID" value="PHT42915.1"/>
    <property type="molecule type" value="Genomic_DNA"/>
</dbReference>
<feature type="region of interest" description="Disordered" evidence="1">
    <location>
        <begin position="1"/>
        <end position="32"/>
    </location>
</feature>
<keyword evidence="3" id="KW-0813">Transport</keyword>
<keyword evidence="2" id="KW-0812">Transmembrane</keyword>
<gene>
    <name evidence="3" type="ORF">CQW23_16940</name>
</gene>
<evidence type="ECO:0000313" key="3">
    <source>
        <dbReference type="EMBL" id="PHT42915.1"/>
    </source>
</evidence>
<protein>
    <submittedName>
        <fullName evidence="3">Two-pore potassium channel 2</fullName>
    </submittedName>
</protein>
<name>A0A2G2WCD3_CAPBA</name>
<evidence type="ECO:0000313" key="4">
    <source>
        <dbReference type="Proteomes" id="UP000224567"/>
    </source>
</evidence>
<organism evidence="3 4">
    <name type="scientific">Capsicum baccatum</name>
    <name type="common">Peruvian pepper</name>
    <dbReference type="NCBI Taxonomy" id="33114"/>
    <lineage>
        <taxon>Eukaryota</taxon>
        <taxon>Viridiplantae</taxon>
        <taxon>Streptophyta</taxon>
        <taxon>Embryophyta</taxon>
        <taxon>Tracheophyta</taxon>
        <taxon>Spermatophyta</taxon>
        <taxon>Magnoliopsida</taxon>
        <taxon>eudicotyledons</taxon>
        <taxon>Gunneridae</taxon>
        <taxon>Pentapetalae</taxon>
        <taxon>asterids</taxon>
        <taxon>lamiids</taxon>
        <taxon>Solanales</taxon>
        <taxon>Solanaceae</taxon>
        <taxon>Solanoideae</taxon>
        <taxon>Capsiceae</taxon>
        <taxon>Capsicum</taxon>
    </lineage>
</organism>
<accession>A0A2G2WCD3</accession>
<feature type="transmembrane region" description="Helical" evidence="2">
    <location>
        <begin position="84"/>
        <end position="108"/>
    </location>
</feature>
<evidence type="ECO:0000256" key="2">
    <source>
        <dbReference type="SAM" id="Phobius"/>
    </source>
</evidence>
<keyword evidence="3" id="KW-0406">Ion transport</keyword>
<keyword evidence="2" id="KW-0472">Membrane</keyword>
<keyword evidence="2" id="KW-1133">Transmembrane helix</keyword>
<reference evidence="3 4" key="1">
    <citation type="journal article" date="2017" name="Genome Biol.">
        <title>New reference genome sequences of hot pepper reveal the massive evolution of plant disease-resistance genes by retroduplication.</title>
        <authorList>
            <person name="Kim S."/>
            <person name="Park J."/>
            <person name="Yeom S.I."/>
            <person name="Kim Y.M."/>
            <person name="Seo E."/>
            <person name="Kim K.T."/>
            <person name="Kim M.S."/>
            <person name="Lee J.M."/>
            <person name="Cheong K."/>
            <person name="Shin H.S."/>
            <person name="Kim S.B."/>
            <person name="Han K."/>
            <person name="Lee J."/>
            <person name="Park M."/>
            <person name="Lee H.A."/>
            <person name="Lee H.Y."/>
            <person name="Lee Y."/>
            <person name="Oh S."/>
            <person name="Lee J.H."/>
            <person name="Choi E."/>
            <person name="Choi E."/>
            <person name="Lee S.E."/>
            <person name="Jeon J."/>
            <person name="Kim H."/>
            <person name="Choi G."/>
            <person name="Song H."/>
            <person name="Lee J."/>
            <person name="Lee S.C."/>
            <person name="Kwon J.K."/>
            <person name="Lee H.Y."/>
            <person name="Koo N."/>
            <person name="Hong Y."/>
            <person name="Kim R.W."/>
            <person name="Kang W.H."/>
            <person name="Huh J.H."/>
            <person name="Kang B.C."/>
            <person name="Yang T.J."/>
            <person name="Lee Y.H."/>
            <person name="Bennetzen J.L."/>
            <person name="Choi D."/>
        </authorList>
    </citation>
    <scope>NUCLEOTIDE SEQUENCE [LARGE SCALE GENOMIC DNA]</scope>
    <source>
        <strain evidence="4">cv. PBC81</strain>
    </source>
</reference>
<dbReference type="GO" id="GO:0034220">
    <property type="term" value="P:monoatomic ion transmembrane transport"/>
    <property type="evidence" value="ECO:0007669"/>
    <property type="project" value="UniProtKB-KW"/>
</dbReference>
<comment type="caution">
    <text evidence="3">The sequence shown here is derived from an EMBL/GenBank/DDBJ whole genome shotgun (WGS) entry which is preliminary data.</text>
</comment>
<proteinExistence type="predicted"/>
<sequence length="109" mass="11982">MGPMYPRPHVNDTEKGGPRAPPRRSTMDMIEDDSANTNNLLPRITKKILARNYLLNSIKSGIPHDARSYIIDVKKGRMRIRMGAALALDVVVLCIGIGWLLCILGSLAG</sequence>
<reference evidence="4" key="2">
    <citation type="journal article" date="2017" name="J. Anim. Genet.">
        <title>Multiple reference genome sequences of hot pepper reveal the massive evolution of plant disease resistance genes by retroduplication.</title>
        <authorList>
            <person name="Kim S."/>
            <person name="Park J."/>
            <person name="Yeom S.-I."/>
            <person name="Kim Y.-M."/>
            <person name="Seo E."/>
            <person name="Kim K.-T."/>
            <person name="Kim M.-S."/>
            <person name="Lee J.M."/>
            <person name="Cheong K."/>
            <person name="Shin H.-S."/>
            <person name="Kim S.-B."/>
            <person name="Han K."/>
            <person name="Lee J."/>
            <person name="Park M."/>
            <person name="Lee H.-A."/>
            <person name="Lee H.-Y."/>
            <person name="Lee Y."/>
            <person name="Oh S."/>
            <person name="Lee J.H."/>
            <person name="Choi E."/>
            <person name="Choi E."/>
            <person name="Lee S.E."/>
            <person name="Jeon J."/>
            <person name="Kim H."/>
            <person name="Choi G."/>
            <person name="Song H."/>
            <person name="Lee J."/>
            <person name="Lee S.-C."/>
            <person name="Kwon J.-K."/>
            <person name="Lee H.-Y."/>
            <person name="Koo N."/>
            <person name="Hong Y."/>
            <person name="Kim R.W."/>
            <person name="Kang W.-H."/>
            <person name="Huh J.H."/>
            <person name="Kang B.-C."/>
            <person name="Yang T.-J."/>
            <person name="Lee Y.-H."/>
            <person name="Bennetzen J.L."/>
            <person name="Choi D."/>
        </authorList>
    </citation>
    <scope>NUCLEOTIDE SEQUENCE [LARGE SCALE GENOMIC DNA]</scope>
    <source>
        <strain evidence="4">cv. PBC81</strain>
    </source>
</reference>
<dbReference type="STRING" id="33114.A0A2G2WCD3"/>
<evidence type="ECO:0000256" key="1">
    <source>
        <dbReference type="SAM" id="MobiDB-lite"/>
    </source>
</evidence>
<keyword evidence="3" id="KW-0407">Ion channel</keyword>